<accession>A0ABN8S7F2</accession>
<feature type="non-terminal residue" evidence="3">
    <location>
        <position position="1"/>
    </location>
</feature>
<feature type="transmembrane region" description="Helical" evidence="2">
    <location>
        <begin position="97"/>
        <end position="118"/>
    </location>
</feature>
<keyword evidence="2" id="KW-1133">Transmembrane helix</keyword>
<keyword evidence="2" id="KW-0472">Membrane</keyword>
<feature type="region of interest" description="Disordered" evidence="1">
    <location>
        <begin position="1"/>
        <end position="68"/>
    </location>
</feature>
<feature type="compositionally biased region" description="Basic and acidic residues" evidence="1">
    <location>
        <begin position="20"/>
        <end position="29"/>
    </location>
</feature>
<sequence>DVEGTSRKRRKRKKHKEHRRDKGGEESTRKGKTRKKHKEGRVTEQGHEESARKRKKRKQHKAHRVTEDGPVLAEAPIIPIECIDPATVWHRSMKTSLLIHGFRGSSLFGWGIVTVVLLRS</sequence>
<feature type="compositionally biased region" description="Basic residues" evidence="1">
    <location>
        <begin position="30"/>
        <end position="39"/>
    </location>
</feature>
<evidence type="ECO:0000313" key="4">
    <source>
        <dbReference type="Proteomes" id="UP001159405"/>
    </source>
</evidence>
<name>A0ABN8S7F2_9CNID</name>
<evidence type="ECO:0000313" key="3">
    <source>
        <dbReference type="EMBL" id="CAH3186132.1"/>
    </source>
</evidence>
<organism evidence="3 4">
    <name type="scientific">Porites lobata</name>
    <dbReference type="NCBI Taxonomy" id="104759"/>
    <lineage>
        <taxon>Eukaryota</taxon>
        <taxon>Metazoa</taxon>
        <taxon>Cnidaria</taxon>
        <taxon>Anthozoa</taxon>
        <taxon>Hexacorallia</taxon>
        <taxon>Scleractinia</taxon>
        <taxon>Fungiina</taxon>
        <taxon>Poritidae</taxon>
        <taxon>Porites</taxon>
    </lineage>
</organism>
<feature type="compositionally biased region" description="Basic and acidic residues" evidence="1">
    <location>
        <begin position="40"/>
        <end position="51"/>
    </location>
</feature>
<keyword evidence="2" id="KW-0812">Transmembrane</keyword>
<comment type="caution">
    <text evidence="3">The sequence shown here is derived from an EMBL/GenBank/DDBJ whole genome shotgun (WGS) entry which is preliminary data.</text>
</comment>
<dbReference type="EMBL" id="CALNXK010000462">
    <property type="protein sequence ID" value="CAH3186132.1"/>
    <property type="molecule type" value="Genomic_DNA"/>
</dbReference>
<proteinExistence type="predicted"/>
<reference evidence="3 4" key="1">
    <citation type="submission" date="2022-05" db="EMBL/GenBank/DDBJ databases">
        <authorList>
            <consortium name="Genoscope - CEA"/>
            <person name="William W."/>
        </authorList>
    </citation>
    <scope>NUCLEOTIDE SEQUENCE [LARGE SCALE GENOMIC DNA]</scope>
</reference>
<dbReference type="Proteomes" id="UP001159405">
    <property type="component" value="Unassembled WGS sequence"/>
</dbReference>
<protein>
    <submittedName>
        <fullName evidence="3">Uncharacterized protein</fullName>
    </submittedName>
</protein>
<gene>
    <name evidence="3" type="ORF">PLOB_00034166</name>
</gene>
<feature type="compositionally biased region" description="Basic residues" evidence="1">
    <location>
        <begin position="7"/>
        <end position="19"/>
    </location>
</feature>
<feature type="compositionally biased region" description="Basic residues" evidence="1">
    <location>
        <begin position="52"/>
        <end position="63"/>
    </location>
</feature>
<keyword evidence="4" id="KW-1185">Reference proteome</keyword>
<evidence type="ECO:0000256" key="1">
    <source>
        <dbReference type="SAM" id="MobiDB-lite"/>
    </source>
</evidence>
<evidence type="ECO:0000256" key="2">
    <source>
        <dbReference type="SAM" id="Phobius"/>
    </source>
</evidence>